<dbReference type="Gene3D" id="3.40.1800.10">
    <property type="entry name" value="His-Me finger endonucleases"/>
    <property type="match status" value="1"/>
</dbReference>
<reference evidence="1 2" key="1">
    <citation type="submission" date="2020-06" db="EMBL/GenBank/DDBJ databases">
        <title>Characterization of Pseudomonas phiPsa374-like phages.</title>
        <authorList>
            <person name="Warring S."/>
            <person name="Malone L.M."/>
            <person name="Easingwood R.A."/>
            <person name="Rigano L."/>
            <person name="Frampton R.A."/>
            <person name="Lopez Acedo E."/>
            <person name="Templeton M.D."/>
            <person name="Kleffmann T."/>
            <person name="Bostina M."/>
            <person name="Fineran P.C."/>
        </authorList>
    </citation>
    <scope>NUCLEOTIDE SEQUENCE [LARGE SCALE GENOMIC DNA]</scope>
</reference>
<organism evidence="1 2">
    <name type="scientific">Pseudomonas phage phiPsa347</name>
    <dbReference type="NCBI Taxonomy" id="1460364"/>
    <lineage>
        <taxon>Viruses</taxon>
        <taxon>Duplodnaviria</taxon>
        <taxon>Heunggongvirae</taxon>
        <taxon>Uroviricota</taxon>
        <taxon>Caudoviricetes</taxon>
        <taxon>Vandenendeviridae</taxon>
        <taxon>Gorskivirinae</taxon>
        <taxon>Otagovirus</taxon>
        <taxon>Otagovirus psa347</taxon>
    </lineage>
</organism>
<gene>
    <name evidence="1" type="ORF">phiPsa347_112</name>
</gene>
<evidence type="ECO:0000313" key="1">
    <source>
        <dbReference type="EMBL" id="QNO00499.1"/>
    </source>
</evidence>
<dbReference type="InterPro" id="IPR004211">
    <property type="entry name" value="Endonuclease_7"/>
</dbReference>
<name>A0A7G9V2J3_9CAUD</name>
<dbReference type="InterPro" id="IPR044925">
    <property type="entry name" value="His-Me_finger_sf"/>
</dbReference>
<dbReference type="EMBL" id="MT670420">
    <property type="protein sequence ID" value="QNO00499.1"/>
    <property type="molecule type" value="Genomic_DNA"/>
</dbReference>
<dbReference type="Proteomes" id="UP000516214">
    <property type="component" value="Segment"/>
</dbReference>
<dbReference type="SUPFAM" id="SSF54060">
    <property type="entry name" value="His-Me finger endonucleases"/>
    <property type="match status" value="1"/>
</dbReference>
<accession>A0A7G9V2J3</accession>
<dbReference type="InterPro" id="IPR038563">
    <property type="entry name" value="Endonuclease_7_sf"/>
</dbReference>
<keyword evidence="2" id="KW-1185">Reference proteome</keyword>
<dbReference type="Pfam" id="PF02945">
    <property type="entry name" value="Endonuclease_7"/>
    <property type="match status" value="1"/>
</dbReference>
<protein>
    <recommendedName>
        <fullName evidence="3">Endonuclease VII</fullName>
    </recommendedName>
</protein>
<proteinExistence type="predicted"/>
<evidence type="ECO:0000313" key="2">
    <source>
        <dbReference type="Proteomes" id="UP000516214"/>
    </source>
</evidence>
<sequence>MWEDQKGCCQICDVELSNAFKGGSTKNASNTANVDHCHTEGHVRGILCATCNKALGLFKDRPDLLRKAANYLEEKG</sequence>
<evidence type="ECO:0008006" key="3">
    <source>
        <dbReference type="Google" id="ProtNLM"/>
    </source>
</evidence>